<reference evidence="1 2" key="1">
    <citation type="journal article" date="2015" name="Genome Biol.">
        <title>Comparative genomics of Steinernema reveals deeply conserved gene regulatory networks.</title>
        <authorList>
            <person name="Dillman A.R."/>
            <person name="Macchietto M."/>
            <person name="Porter C.F."/>
            <person name="Rogers A."/>
            <person name="Williams B."/>
            <person name="Antoshechkin I."/>
            <person name="Lee M.M."/>
            <person name="Goodwin Z."/>
            <person name="Lu X."/>
            <person name="Lewis E.E."/>
            <person name="Goodrich-Blair H."/>
            <person name="Stock S.P."/>
            <person name="Adams B.J."/>
            <person name="Sternberg P.W."/>
            <person name="Mortazavi A."/>
        </authorList>
    </citation>
    <scope>NUCLEOTIDE SEQUENCE [LARGE SCALE GENOMIC DNA]</scope>
    <source>
        <strain evidence="1 2">ALL</strain>
    </source>
</reference>
<protein>
    <recommendedName>
        <fullName evidence="3">F-box domain-containing protein</fullName>
    </recommendedName>
</protein>
<organism evidence="1 2">
    <name type="scientific">Steinernema carpocapsae</name>
    <name type="common">Entomopathogenic nematode</name>
    <dbReference type="NCBI Taxonomy" id="34508"/>
    <lineage>
        <taxon>Eukaryota</taxon>
        <taxon>Metazoa</taxon>
        <taxon>Ecdysozoa</taxon>
        <taxon>Nematoda</taxon>
        <taxon>Chromadorea</taxon>
        <taxon>Rhabditida</taxon>
        <taxon>Tylenchina</taxon>
        <taxon>Panagrolaimomorpha</taxon>
        <taxon>Strongyloidoidea</taxon>
        <taxon>Steinernematidae</taxon>
        <taxon>Steinernema</taxon>
    </lineage>
</organism>
<evidence type="ECO:0000313" key="2">
    <source>
        <dbReference type="Proteomes" id="UP000298663"/>
    </source>
</evidence>
<sequence length="151" mass="17385">MDDLPYDFFRSVCRLLQNDSKKNLKNFEKLSSPWALVAKRTLKRRLHLDFIFESRSEVCFKAANPNSSPKRVVWNKIMNELRKAEFDRISVRENDGVNHSAEYLTNANVTLIGQVLQASAQSVEVDFKPSSAAFAKVLPFLFYSVQRIVKV</sequence>
<reference evidence="1 2" key="2">
    <citation type="journal article" date="2019" name="G3 (Bethesda)">
        <title>Hybrid Assembly of the Genome of the Entomopathogenic Nematode Steinernema carpocapsae Identifies the X-Chromosome.</title>
        <authorList>
            <person name="Serra L."/>
            <person name="Macchietto M."/>
            <person name="Macias-Munoz A."/>
            <person name="McGill C.J."/>
            <person name="Rodriguez I.M."/>
            <person name="Rodriguez B."/>
            <person name="Murad R."/>
            <person name="Mortazavi A."/>
        </authorList>
    </citation>
    <scope>NUCLEOTIDE SEQUENCE [LARGE SCALE GENOMIC DNA]</scope>
    <source>
        <strain evidence="1 2">ALL</strain>
    </source>
</reference>
<proteinExistence type="predicted"/>
<evidence type="ECO:0000313" key="1">
    <source>
        <dbReference type="EMBL" id="TKR69845.1"/>
    </source>
</evidence>
<accession>A0A4V6A023</accession>
<dbReference type="Proteomes" id="UP000298663">
    <property type="component" value="Unassembled WGS sequence"/>
</dbReference>
<keyword evidence="2" id="KW-1185">Reference proteome</keyword>
<dbReference type="AlphaFoldDB" id="A0A4V6A023"/>
<evidence type="ECO:0008006" key="3">
    <source>
        <dbReference type="Google" id="ProtNLM"/>
    </source>
</evidence>
<comment type="caution">
    <text evidence="1">The sequence shown here is derived from an EMBL/GenBank/DDBJ whole genome shotgun (WGS) entry which is preliminary data.</text>
</comment>
<name>A0A4V6A023_STECR</name>
<dbReference type="EMBL" id="AZBU02000007">
    <property type="protein sequence ID" value="TKR69845.1"/>
    <property type="molecule type" value="Genomic_DNA"/>
</dbReference>
<gene>
    <name evidence="1" type="ORF">L596_021945</name>
</gene>